<keyword evidence="4" id="KW-0238">DNA-binding</keyword>
<evidence type="ECO:0000256" key="1">
    <source>
        <dbReference type="ARBA" id="ARBA00022723"/>
    </source>
</evidence>
<dbReference type="GO" id="GO:0005634">
    <property type="term" value="C:nucleus"/>
    <property type="evidence" value="ECO:0007669"/>
    <property type="project" value="TreeGrafter"/>
</dbReference>
<keyword evidence="5" id="KW-0804">Transcription</keyword>
<evidence type="ECO:0000256" key="6">
    <source>
        <dbReference type="ARBA" id="ARBA00023242"/>
    </source>
</evidence>
<keyword evidence="2" id="KW-0862">Zinc</keyword>
<name>A0A443HUY6_BYSSP</name>
<evidence type="ECO:0000256" key="3">
    <source>
        <dbReference type="ARBA" id="ARBA00023015"/>
    </source>
</evidence>
<dbReference type="SMART" id="SM00906">
    <property type="entry name" value="Fungal_trans"/>
    <property type="match status" value="1"/>
</dbReference>
<dbReference type="InterPro" id="IPR001138">
    <property type="entry name" value="Zn2Cys6_DnaBD"/>
</dbReference>
<keyword evidence="10" id="KW-1185">Reference proteome</keyword>
<dbReference type="AlphaFoldDB" id="A0A443HUY6"/>
<evidence type="ECO:0000259" key="8">
    <source>
        <dbReference type="PROSITE" id="PS50048"/>
    </source>
</evidence>
<sequence length="742" mass="83256">MADISPATKKRRRPALACIECRRRKVKCDRNHPCRRCIRNSVDCTYAENPPVPKTTRVSRRARGEEAVDAEHTVDAGAHQSPDRLGGVHIRNIRSTIRRIPARGSPSNDVQNEPVSEEPAVRTWEGSQPRTHAGGSKTSKAPSHNATVNSPIHGTFSKTRVFGPSHWMSSYPETRKLPALHLLSSLGFTPSQQDNTEPNPEIRATVIKCKQLARQVKTQRPSRSPLPAGMFQTFPSPSVTRDLLGLYFHTFESCYRILHSPSFYAEYEGYVENLEGAPAPFILKLSLVMAVVAPIVGEVVLRQDLRKSALDWIDIAQTWLSGPIEKNRLTLDGLQIHCLLLLARQTNYVGADLTWISAGCLIRMAMQMGLHHDPNNLGEMPALEKELRRRLWYTILEINVQSSLDAGMIPMVSAADYDTRFPLNTDDDDLVDTPGIESAGKESTVLTQASFQLLLASSLPLRLKVVEIMNDLQKQPSYDEVLRLGNEMMSTYKNAAVTINQYRSLETNLWLSEFPHNLCDHYHRRLLLLLHRPFAAKAYEDPIYSHSAEICLENALSTISLLDDEIYHRLMVVGGGMFREILTDSALMIFLELTSRFESDNAIFSKSRNKARREPLLQDARKIVEHGKDRLLNGETNVKILVYFSVAMAQIDAIAEGSPVRDAVNKAAIESLRMSYDILKSRAESSSSVTHTQFDLDSWTADNAILTPSAGGMDFDFLTEFGMGLDQLGSSFFQQWQEHAQF</sequence>
<organism evidence="9 10">
    <name type="scientific">Byssochlamys spectabilis</name>
    <name type="common">Paecilomyces variotii</name>
    <dbReference type="NCBI Taxonomy" id="264951"/>
    <lineage>
        <taxon>Eukaryota</taxon>
        <taxon>Fungi</taxon>
        <taxon>Dikarya</taxon>
        <taxon>Ascomycota</taxon>
        <taxon>Pezizomycotina</taxon>
        <taxon>Eurotiomycetes</taxon>
        <taxon>Eurotiomycetidae</taxon>
        <taxon>Eurotiales</taxon>
        <taxon>Thermoascaceae</taxon>
        <taxon>Paecilomyces</taxon>
    </lineage>
</organism>
<dbReference type="InterPro" id="IPR007219">
    <property type="entry name" value="XnlR_reg_dom"/>
</dbReference>
<comment type="caution">
    <text evidence="9">The sequence shown here is derived from an EMBL/GenBank/DDBJ whole genome shotgun (WGS) entry which is preliminary data.</text>
</comment>
<dbReference type="Pfam" id="PF04082">
    <property type="entry name" value="Fungal_trans"/>
    <property type="match status" value="1"/>
</dbReference>
<keyword evidence="1" id="KW-0479">Metal-binding</keyword>
<dbReference type="Gene3D" id="4.10.240.10">
    <property type="entry name" value="Zn(2)-C6 fungal-type DNA-binding domain"/>
    <property type="match status" value="1"/>
</dbReference>
<dbReference type="InterPro" id="IPR036864">
    <property type="entry name" value="Zn2-C6_fun-type_DNA-bd_sf"/>
</dbReference>
<gene>
    <name evidence="9" type="ORF">C8Q69DRAFT_261566</name>
</gene>
<proteinExistence type="predicted"/>
<evidence type="ECO:0000256" key="4">
    <source>
        <dbReference type="ARBA" id="ARBA00023125"/>
    </source>
</evidence>
<dbReference type="GO" id="GO:0006351">
    <property type="term" value="P:DNA-templated transcription"/>
    <property type="evidence" value="ECO:0007669"/>
    <property type="project" value="InterPro"/>
</dbReference>
<dbReference type="GO" id="GO:0001228">
    <property type="term" value="F:DNA-binding transcription activator activity, RNA polymerase II-specific"/>
    <property type="evidence" value="ECO:0007669"/>
    <property type="project" value="TreeGrafter"/>
</dbReference>
<dbReference type="PANTHER" id="PTHR31944">
    <property type="entry name" value="HEME-RESPONSIVE ZINC FINGER TRANSCRIPTION FACTOR HAP1"/>
    <property type="match status" value="1"/>
</dbReference>
<dbReference type="CDD" id="cd12148">
    <property type="entry name" value="fungal_TF_MHR"/>
    <property type="match status" value="1"/>
</dbReference>
<dbReference type="EMBL" id="RCNU01000005">
    <property type="protein sequence ID" value="RWQ95637.1"/>
    <property type="molecule type" value="Genomic_DNA"/>
</dbReference>
<evidence type="ECO:0000256" key="5">
    <source>
        <dbReference type="ARBA" id="ARBA00023163"/>
    </source>
</evidence>
<feature type="compositionally biased region" description="Polar residues" evidence="7">
    <location>
        <begin position="125"/>
        <end position="156"/>
    </location>
</feature>
<feature type="compositionally biased region" description="Polar residues" evidence="7">
    <location>
        <begin position="105"/>
        <end position="114"/>
    </location>
</feature>
<evidence type="ECO:0000313" key="10">
    <source>
        <dbReference type="Proteomes" id="UP000283841"/>
    </source>
</evidence>
<dbReference type="GeneID" id="39595975"/>
<dbReference type="Proteomes" id="UP000283841">
    <property type="component" value="Unassembled WGS sequence"/>
</dbReference>
<dbReference type="GO" id="GO:0008270">
    <property type="term" value="F:zinc ion binding"/>
    <property type="evidence" value="ECO:0007669"/>
    <property type="project" value="InterPro"/>
</dbReference>
<evidence type="ECO:0000256" key="2">
    <source>
        <dbReference type="ARBA" id="ARBA00022833"/>
    </source>
</evidence>
<evidence type="ECO:0000313" key="9">
    <source>
        <dbReference type="EMBL" id="RWQ95637.1"/>
    </source>
</evidence>
<dbReference type="SMART" id="SM00066">
    <property type="entry name" value="GAL4"/>
    <property type="match status" value="1"/>
</dbReference>
<dbReference type="VEuPathDB" id="FungiDB:C8Q69DRAFT_261566"/>
<dbReference type="CDD" id="cd00067">
    <property type="entry name" value="GAL4"/>
    <property type="match status" value="1"/>
</dbReference>
<reference evidence="9 10" key="1">
    <citation type="journal article" date="2018" name="Front. Microbiol.">
        <title>Genomic and genetic insights into a cosmopolitan fungus, Paecilomyces variotii (Eurotiales).</title>
        <authorList>
            <person name="Urquhart A.S."/>
            <person name="Mondo S.J."/>
            <person name="Makela M.R."/>
            <person name="Hane J.K."/>
            <person name="Wiebenga A."/>
            <person name="He G."/>
            <person name="Mihaltcheva S."/>
            <person name="Pangilinan J."/>
            <person name="Lipzen A."/>
            <person name="Barry K."/>
            <person name="de Vries R.P."/>
            <person name="Grigoriev I.V."/>
            <person name="Idnurm A."/>
        </authorList>
    </citation>
    <scope>NUCLEOTIDE SEQUENCE [LARGE SCALE GENOMIC DNA]</scope>
    <source>
        <strain evidence="9 10">CBS 101075</strain>
    </source>
</reference>
<protein>
    <submittedName>
        <fullName evidence="9">Putative C6 transcription factor</fullName>
    </submittedName>
</protein>
<dbReference type="SUPFAM" id="SSF57701">
    <property type="entry name" value="Zn2/Cys6 DNA-binding domain"/>
    <property type="match status" value="1"/>
</dbReference>
<dbReference type="PROSITE" id="PS50048">
    <property type="entry name" value="ZN2_CY6_FUNGAL_2"/>
    <property type="match status" value="1"/>
</dbReference>
<dbReference type="Pfam" id="PF00172">
    <property type="entry name" value="Zn_clus"/>
    <property type="match status" value="1"/>
</dbReference>
<dbReference type="PANTHER" id="PTHR31944:SF129">
    <property type="entry name" value="ASPYRIDONES CLUSTER REGULATOR APDR-RELATED"/>
    <property type="match status" value="1"/>
</dbReference>
<dbReference type="GO" id="GO:0000978">
    <property type="term" value="F:RNA polymerase II cis-regulatory region sequence-specific DNA binding"/>
    <property type="evidence" value="ECO:0007669"/>
    <property type="project" value="TreeGrafter"/>
</dbReference>
<dbReference type="InterPro" id="IPR051430">
    <property type="entry name" value="Fungal_TF_Env_Response"/>
</dbReference>
<dbReference type="RefSeq" id="XP_028485282.1">
    <property type="nucleotide sequence ID" value="XM_028626698.1"/>
</dbReference>
<feature type="region of interest" description="Disordered" evidence="7">
    <location>
        <begin position="96"/>
        <end position="156"/>
    </location>
</feature>
<dbReference type="PROSITE" id="PS00463">
    <property type="entry name" value="ZN2_CY6_FUNGAL_1"/>
    <property type="match status" value="1"/>
</dbReference>
<accession>A0A443HUY6</accession>
<keyword evidence="6" id="KW-0539">Nucleus</keyword>
<feature type="domain" description="Zn(2)-C6 fungal-type" evidence="8">
    <location>
        <begin position="17"/>
        <end position="46"/>
    </location>
</feature>
<evidence type="ECO:0000256" key="7">
    <source>
        <dbReference type="SAM" id="MobiDB-lite"/>
    </source>
</evidence>
<keyword evidence="3" id="KW-0805">Transcription regulation</keyword>